<dbReference type="PANTHER" id="PTHR46401:SF2">
    <property type="entry name" value="GLYCOSYLTRANSFERASE WBBK-RELATED"/>
    <property type="match status" value="1"/>
</dbReference>
<organism evidence="4 5">
    <name type="scientific">Paenibacillus sepulcri</name>
    <dbReference type="NCBI Taxonomy" id="359917"/>
    <lineage>
        <taxon>Bacteria</taxon>
        <taxon>Bacillati</taxon>
        <taxon>Bacillota</taxon>
        <taxon>Bacilli</taxon>
        <taxon>Bacillales</taxon>
        <taxon>Paenibacillaceae</taxon>
        <taxon>Paenibacillus</taxon>
    </lineage>
</organism>
<sequence>MKIALYTYNTKPRGGVVHTLALAEAMNRRGCQVKVFALGLGGTSGFYRPIEAEERVIPFSARAGETFESRVIRYIETYTAGLEAEPLEQFDIHHVQDCISANSLSRLKEKGRVPFFIRTVHHLDDFTTPALVDCQQKSVIRPEALITVSDYWRKRLSDDIGRNSTVIHNGVDHRFFKPCDDKRELKKKYGLADKTVYFTLGGIEPRKNTIRTLRAFAEVKRSIPDAVLVIAGGTTLFDYRYYLDDFHQELNGLDKAVRDDIRIAGSPDTDTIQDYYQLADCFVQPSVKEGWGLAIMEAMAAGTPVVASTIEVFREFLIHEDHALLADPEDEGSIAASMTRIVKDRGLSYKLSRNGKEAAKAYSWESAADQHLALYERMVQNGRAGAAD</sequence>
<dbReference type="RefSeq" id="WP_210039598.1">
    <property type="nucleotide sequence ID" value="NZ_JBHLVU010000005.1"/>
</dbReference>
<dbReference type="CDD" id="cd03801">
    <property type="entry name" value="GT4_PimA-like"/>
    <property type="match status" value="1"/>
</dbReference>
<proteinExistence type="predicted"/>
<dbReference type="Gene3D" id="3.40.50.2000">
    <property type="entry name" value="Glycogen Phosphorylase B"/>
    <property type="match status" value="2"/>
</dbReference>
<dbReference type="EMBL" id="JAHZIK010001169">
    <property type="protein sequence ID" value="MBW7458363.1"/>
    <property type="molecule type" value="Genomic_DNA"/>
</dbReference>
<reference evidence="4 5" key="1">
    <citation type="submission" date="2021-07" db="EMBL/GenBank/DDBJ databases">
        <title>Paenibacillus radiodurans sp. nov., isolated from the southeastern edge of Tengger Desert.</title>
        <authorList>
            <person name="Zhang G."/>
        </authorList>
    </citation>
    <scope>NUCLEOTIDE SEQUENCE [LARGE SCALE GENOMIC DNA]</scope>
    <source>
        <strain evidence="4 5">CCM 7311</strain>
    </source>
</reference>
<evidence type="ECO:0000259" key="2">
    <source>
        <dbReference type="Pfam" id="PF00534"/>
    </source>
</evidence>
<dbReference type="NCBIfam" id="TIGR04047">
    <property type="entry name" value="MSMEG_0565_glyc"/>
    <property type="match status" value="1"/>
</dbReference>
<keyword evidence="5" id="KW-1185">Reference proteome</keyword>
<dbReference type="SUPFAM" id="SSF53756">
    <property type="entry name" value="UDP-Glycosyltransferase/glycogen phosphorylase"/>
    <property type="match status" value="1"/>
</dbReference>
<name>A0ABS7CBS8_9BACL</name>
<dbReference type="InterPro" id="IPR001296">
    <property type="entry name" value="Glyco_trans_1"/>
</dbReference>
<accession>A0ABS7CBS8</accession>
<feature type="domain" description="Glycosyl transferase family 1" evidence="2">
    <location>
        <begin position="181"/>
        <end position="357"/>
    </location>
</feature>
<protein>
    <submittedName>
        <fullName evidence="4">MSMEG_0565 family glycosyltransferase</fullName>
    </submittedName>
</protein>
<dbReference type="PANTHER" id="PTHR46401">
    <property type="entry name" value="GLYCOSYLTRANSFERASE WBBK-RELATED"/>
    <property type="match status" value="1"/>
</dbReference>
<evidence type="ECO:0000259" key="3">
    <source>
        <dbReference type="Pfam" id="PF13439"/>
    </source>
</evidence>
<dbReference type="Pfam" id="PF13439">
    <property type="entry name" value="Glyco_transf_4"/>
    <property type="match status" value="1"/>
</dbReference>
<dbReference type="Proteomes" id="UP001519887">
    <property type="component" value="Unassembled WGS sequence"/>
</dbReference>
<comment type="caution">
    <text evidence="4">The sequence shown here is derived from an EMBL/GenBank/DDBJ whole genome shotgun (WGS) entry which is preliminary data.</text>
</comment>
<feature type="domain" description="Glycosyltransferase subfamily 4-like N-terminal" evidence="3">
    <location>
        <begin position="13"/>
        <end position="173"/>
    </location>
</feature>
<evidence type="ECO:0000256" key="1">
    <source>
        <dbReference type="ARBA" id="ARBA00022679"/>
    </source>
</evidence>
<gene>
    <name evidence="4" type="ORF">K0U00_30415</name>
</gene>
<keyword evidence="1" id="KW-0808">Transferase</keyword>
<dbReference type="InterPro" id="IPR023986">
    <property type="entry name" value="GlycosylTfrase_MSMEG0565"/>
</dbReference>
<evidence type="ECO:0000313" key="4">
    <source>
        <dbReference type="EMBL" id="MBW7458363.1"/>
    </source>
</evidence>
<evidence type="ECO:0000313" key="5">
    <source>
        <dbReference type="Proteomes" id="UP001519887"/>
    </source>
</evidence>
<dbReference type="InterPro" id="IPR028098">
    <property type="entry name" value="Glyco_trans_4-like_N"/>
</dbReference>
<dbReference type="Pfam" id="PF00534">
    <property type="entry name" value="Glycos_transf_1"/>
    <property type="match status" value="1"/>
</dbReference>